<reference evidence="1" key="1">
    <citation type="submission" date="2014-05" db="EMBL/GenBank/DDBJ databases">
        <title>The genome and life-stage specific transcriptomes of Globodera pallida elucidate key aspects of plant parasitism by a cyst nematode.</title>
        <authorList>
            <person name="Cotton J.A."/>
            <person name="Lilley C.J."/>
            <person name="Jones L.M."/>
            <person name="Kikuchi T."/>
            <person name="Reid A.J."/>
            <person name="Thorpe P."/>
            <person name="Tsai I.J."/>
            <person name="Beasley H."/>
            <person name="Blok V."/>
            <person name="Cock P.J.A."/>
            <person name="Van den Akker S.E."/>
            <person name="Holroyd N."/>
            <person name="Hunt M."/>
            <person name="Mantelin S."/>
            <person name="Naghra H."/>
            <person name="Pain A."/>
            <person name="Palomares-Rius J.E."/>
            <person name="Zarowiecki M."/>
            <person name="Berriman M."/>
            <person name="Jones J.T."/>
            <person name="Urwin P.E."/>
        </authorList>
    </citation>
    <scope>NUCLEOTIDE SEQUENCE [LARGE SCALE GENOMIC DNA]</scope>
    <source>
        <strain evidence="1">Lindley</strain>
    </source>
</reference>
<dbReference type="AlphaFoldDB" id="A0A183C413"/>
<evidence type="ECO:0000313" key="2">
    <source>
        <dbReference type="WBParaSite" id="GPLIN_000760700"/>
    </source>
</evidence>
<reference evidence="2" key="2">
    <citation type="submission" date="2016-06" db="UniProtKB">
        <authorList>
            <consortium name="WormBaseParasite"/>
        </authorList>
    </citation>
    <scope>IDENTIFICATION</scope>
</reference>
<protein>
    <submittedName>
        <fullName evidence="2">DUF3237 domain-containing protein</fullName>
    </submittedName>
</protein>
<accession>A0A183C413</accession>
<keyword evidence="1" id="KW-1185">Reference proteome</keyword>
<proteinExistence type="predicted"/>
<evidence type="ECO:0000313" key="1">
    <source>
        <dbReference type="Proteomes" id="UP000050741"/>
    </source>
</evidence>
<sequence>MLEENDKGPTTSGANFLLIRNGPGEGVLECLPFAVGLLIRGDRPTAGGWVSHRLALSINGDEGCLTAGGWVSHRLALSINGDEDCPTAGGWVSHRLAPDWRESALEDACSSMVDDAADPVTTFFAERDL</sequence>
<dbReference type="Proteomes" id="UP000050741">
    <property type="component" value="Unassembled WGS sequence"/>
</dbReference>
<dbReference type="WBParaSite" id="GPLIN_000760700">
    <property type="protein sequence ID" value="GPLIN_000760700"/>
    <property type="gene ID" value="GPLIN_000760700"/>
</dbReference>
<organism evidence="1 2">
    <name type="scientific">Globodera pallida</name>
    <name type="common">Potato cyst nematode worm</name>
    <name type="synonym">Heterodera pallida</name>
    <dbReference type="NCBI Taxonomy" id="36090"/>
    <lineage>
        <taxon>Eukaryota</taxon>
        <taxon>Metazoa</taxon>
        <taxon>Ecdysozoa</taxon>
        <taxon>Nematoda</taxon>
        <taxon>Chromadorea</taxon>
        <taxon>Rhabditida</taxon>
        <taxon>Tylenchina</taxon>
        <taxon>Tylenchomorpha</taxon>
        <taxon>Tylenchoidea</taxon>
        <taxon>Heteroderidae</taxon>
        <taxon>Heteroderinae</taxon>
        <taxon>Globodera</taxon>
    </lineage>
</organism>
<name>A0A183C413_GLOPA</name>